<dbReference type="InterPro" id="IPR017441">
    <property type="entry name" value="Protein_kinase_ATP_BS"/>
</dbReference>
<dbReference type="PANTHER" id="PTHR43895:SF32">
    <property type="entry name" value="SERINE_THREONINE-PROTEIN KINASE CHK1"/>
    <property type="match status" value="1"/>
</dbReference>
<keyword evidence="12" id="KW-1133">Transmembrane helix</keyword>
<accession>A0A8J6B6K8</accession>
<comment type="catalytic activity">
    <reaction evidence="8">
        <text>L-seryl-[protein] + ATP = O-phospho-L-seryl-[protein] + ADP + H(+)</text>
        <dbReference type="Rhea" id="RHEA:17989"/>
        <dbReference type="Rhea" id="RHEA-COMP:9863"/>
        <dbReference type="Rhea" id="RHEA-COMP:11604"/>
        <dbReference type="ChEBI" id="CHEBI:15378"/>
        <dbReference type="ChEBI" id="CHEBI:29999"/>
        <dbReference type="ChEBI" id="CHEBI:30616"/>
        <dbReference type="ChEBI" id="CHEBI:83421"/>
        <dbReference type="ChEBI" id="CHEBI:456216"/>
        <dbReference type="EC" id="2.7.11.1"/>
    </reaction>
</comment>
<dbReference type="SUPFAM" id="SSF56112">
    <property type="entry name" value="Protein kinase-like (PK-like)"/>
    <property type="match status" value="1"/>
</dbReference>
<keyword evidence="6 9" id="KW-0067">ATP-binding</keyword>
<feature type="compositionally biased region" description="Polar residues" evidence="11">
    <location>
        <begin position="451"/>
        <end position="463"/>
    </location>
</feature>
<keyword evidence="5 14" id="KW-0418">Kinase</keyword>
<evidence type="ECO:0000256" key="9">
    <source>
        <dbReference type="PROSITE-ProRule" id="PRU10141"/>
    </source>
</evidence>
<dbReference type="EMBL" id="JAHDYR010000016">
    <property type="protein sequence ID" value="KAG9394154.1"/>
    <property type="molecule type" value="Genomic_DNA"/>
</dbReference>
<keyword evidence="3" id="KW-0808">Transferase</keyword>
<evidence type="ECO:0000256" key="4">
    <source>
        <dbReference type="ARBA" id="ARBA00022741"/>
    </source>
</evidence>
<evidence type="ECO:0000256" key="7">
    <source>
        <dbReference type="ARBA" id="ARBA00047899"/>
    </source>
</evidence>
<organism evidence="14 15">
    <name type="scientific">Carpediemonas membranifera</name>
    <dbReference type="NCBI Taxonomy" id="201153"/>
    <lineage>
        <taxon>Eukaryota</taxon>
        <taxon>Metamonada</taxon>
        <taxon>Carpediemonas-like organisms</taxon>
        <taxon>Carpediemonas</taxon>
    </lineage>
</organism>
<evidence type="ECO:0000256" key="3">
    <source>
        <dbReference type="ARBA" id="ARBA00022679"/>
    </source>
</evidence>
<evidence type="ECO:0000313" key="15">
    <source>
        <dbReference type="Proteomes" id="UP000717585"/>
    </source>
</evidence>
<feature type="binding site" evidence="9">
    <location>
        <position position="44"/>
    </location>
    <ligand>
        <name>ATP</name>
        <dbReference type="ChEBI" id="CHEBI:30616"/>
    </ligand>
</feature>
<dbReference type="AlphaFoldDB" id="A0A8J6B6K8"/>
<evidence type="ECO:0000256" key="6">
    <source>
        <dbReference type="ARBA" id="ARBA00022840"/>
    </source>
</evidence>
<evidence type="ECO:0000256" key="2">
    <source>
        <dbReference type="ARBA" id="ARBA00022527"/>
    </source>
</evidence>
<evidence type="ECO:0000313" key="14">
    <source>
        <dbReference type="EMBL" id="KAG9394154.1"/>
    </source>
</evidence>
<evidence type="ECO:0000256" key="1">
    <source>
        <dbReference type="ARBA" id="ARBA00012513"/>
    </source>
</evidence>
<dbReference type="EC" id="2.7.11.1" evidence="1"/>
<dbReference type="PROSITE" id="PS00107">
    <property type="entry name" value="PROTEIN_KINASE_ATP"/>
    <property type="match status" value="1"/>
</dbReference>
<reference evidence="14" key="1">
    <citation type="submission" date="2021-05" db="EMBL/GenBank/DDBJ databases">
        <title>A free-living protist that lacks canonical eukaryotic 1 DNA replication and segregation systems.</title>
        <authorList>
            <person name="Salas-Leiva D.E."/>
            <person name="Tromer E.C."/>
            <person name="Curtis B.A."/>
            <person name="Jerlstrom-Hultqvist J."/>
            <person name="Kolisko M."/>
            <person name="Yi Z."/>
            <person name="Salas-Leiva J.S."/>
            <person name="Gallot-Lavallee L."/>
            <person name="Kops G.J.P.L."/>
            <person name="Archibald J.M."/>
            <person name="Simpson A.G.B."/>
            <person name="Roger A.J."/>
        </authorList>
    </citation>
    <scope>NUCLEOTIDE SEQUENCE</scope>
    <source>
        <strain evidence="14">BICM</strain>
    </source>
</reference>
<keyword evidence="2 10" id="KW-0723">Serine/threonine-protein kinase</keyword>
<name>A0A8J6B6K8_9EUKA</name>
<feature type="transmembrane region" description="Helical" evidence="12">
    <location>
        <begin position="198"/>
        <end position="217"/>
    </location>
</feature>
<dbReference type="PANTHER" id="PTHR43895">
    <property type="entry name" value="CALCIUM/CALMODULIN-DEPENDENT PROTEIN KINASE KINASE-RELATED"/>
    <property type="match status" value="1"/>
</dbReference>
<feature type="region of interest" description="Disordered" evidence="11">
    <location>
        <begin position="439"/>
        <end position="464"/>
    </location>
</feature>
<dbReference type="CDD" id="cd14003">
    <property type="entry name" value="STKc_AMPK-like"/>
    <property type="match status" value="1"/>
</dbReference>
<comment type="similarity">
    <text evidence="10">Belongs to the protein kinase superfamily.</text>
</comment>
<keyword evidence="4 9" id="KW-0547">Nucleotide-binding</keyword>
<dbReference type="PROSITE" id="PS50011">
    <property type="entry name" value="PROTEIN_KINASE_DOM"/>
    <property type="match status" value="1"/>
</dbReference>
<evidence type="ECO:0000256" key="8">
    <source>
        <dbReference type="ARBA" id="ARBA00048679"/>
    </source>
</evidence>
<evidence type="ECO:0000256" key="5">
    <source>
        <dbReference type="ARBA" id="ARBA00022777"/>
    </source>
</evidence>
<comment type="caution">
    <text evidence="14">The sequence shown here is derived from an EMBL/GenBank/DDBJ whole genome shotgun (WGS) entry which is preliminary data.</text>
</comment>
<comment type="catalytic activity">
    <reaction evidence="7">
        <text>L-threonyl-[protein] + ATP = O-phospho-L-threonyl-[protein] + ADP + H(+)</text>
        <dbReference type="Rhea" id="RHEA:46608"/>
        <dbReference type="Rhea" id="RHEA-COMP:11060"/>
        <dbReference type="Rhea" id="RHEA-COMP:11605"/>
        <dbReference type="ChEBI" id="CHEBI:15378"/>
        <dbReference type="ChEBI" id="CHEBI:30013"/>
        <dbReference type="ChEBI" id="CHEBI:30616"/>
        <dbReference type="ChEBI" id="CHEBI:61977"/>
        <dbReference type="ChEBI" id="CHEBI:456216"/>
        <dbReference type="EC" id="2.7.11.1"/>
    </reaction>
</comment>
<proteinExistence type="inferred from homology"/>
<evidence type="ECO:0000256" key="10">
    <source>
        <dbReference type="RuleBase" id="RU000304"/>
    </source>
</evidence>
<dbReference type="PROSITE" id="PS00108">
    <property type="entry name" value="PROTEIN_KINASE_ST"/>
    <property type="match status" value="1"/>
</dbReference>
<keyword evidence="15" id="KW-1185">Reference proteome</keyword>
<dbReference type="FunFam" id="3.30.200.20:FF:000003">
    <property type="entry name" value="Non-specific serine/threonine protein kinase"/>
    <property type="match status" value="1"/>
</dbReference>
<dbReference type="FunFam" id="1.10.510.10:FF:000571">
    <property type="entry name" value="Maternal embryonic leucine zipper kinase"/>
    <property type="match status" value="1"/>
</dbReference>
<evidence type="ECO:0000259" key="13">
    <source>
        <dbReference type="PROSITE" id="PS50011"/>
    </source>
</evidence>
<dbReference type="Proteomes" id="UP000717585">
    <property type="component" value="Unassembled WGS sequence"/>
</dbReference>
<dbReference type="GO" id="GO:0004674">
    <property type="term" value="F:protein serine/threonine kinase activity"/>
    <property type="evidence" value="ECO:0007669"/>
    <property type="project" value="UniProtKB-KW"/>
</dbReference>
<dbReference type="Pfam" id="PF00069">
    <property type="entry name" value="Pkinase"/>
    <property type="match status" value="1"/>
</dbReference>
<evidence type="ECO:0000256" key="12">
    <source>
        <dbReference type="SAM" id="Phobius"/>
    </source>
</evidence>
<dbReference type="InterPro" id="IPR008271">
    <property type="entry name" value="Ser/Thr_kinase_AS"/>
</dbReference>
<protein>
    <recommendedName>
        <fullName evidence="1">non-specific serine/threonine protein kinase</fullName>
        <ecNumber evidence="1">2.7.11.1</ecNumber>
    </recommendedName>
</protein>
<dbReference type="GO" id="GO:0007165">
    <property type="term" value="P:signal transduction"/>
    <property type="evidence" value="ECO:0007669"/>
    <property type="project" value="TreeGrafter"/>
</dbReference>
<feature type="domain" description="Protein kinase" evidence="13">
    <location>
        <begin position="15"/>
        <end position="269"/>
    </location>
</feature>
<dbReference type="OrthoDB" id="193931at2759"/>
<dbReference type="SMART" id="SM00220">
    <property type="entry name" value="S_TKc"/>
    <property type="match status" value="1"/>
</dbReference>
<keyword evidence="12" id="KW-0812">Transmembrane</keyword>
<keyword evidence="12" id="KW-0472">Membrane</keyword>
<evidence type="ECO:0000256" key="11">
    <source>
        <dbReference type="SAM" id="MobiDB-lite"/>
    </source>
</evidence>
<dbReference type="InterPro" id="IPR011009">
    <property type="entry name" value="Kinase-like_dom_sf"/>
</dbReference>
<gene>
    <name evidence="14" type="ORF">J8273_4256</name>
</gene>
<dbReference type="Gene3D" id="1.10.510.10">
    <property type="entry name" value="Transferase(Phosphotransferase) domain 1"/>
    <property type="match status" value="1"/>
</dbReference>
<sequence length="497" mass="53822">MVRPSNHNAQMVGDYKLERTLGKGSFAKVKQAVHTKTGERVAIKIISTKDANQHALRRIKTEISVLRMIGHPNVIQLKEVFASESRIFLVMELVSGGELLDRLALDRVFPVDVARKYMIQLLSAIDHCHKKGICHRDIKPENILLDEHGNAKVSDFGLSALYEQGFRATVLATACGSPHYVAPEVVSRGKYDGRAADIWSMGVLLFVMLTGTVPFSAQNIKALFTKIKGGSFVIPDHVPADARSLIERLIVVNPADRATMEEVAAHPFLQGKLGVLQPTAPIVPEIGEGDCSRVIVTDHVMDAVLSLLGSEDKGAGLPSLNAFDVMALSGVVGGAESSMLDAGKLVMVAPGPVGEAMPLAVEKMTVMFGNDIRFVQLTHIGKLKCTVDLPNLITVRFNVQFYNTVPSFTIAVFVKQQGPRVEFLRTAFEIIAAVKGENAPVEETNTDSDDSQPTLNVPTSDTPTEGAIVELDHSQIAVLSEQSFALPDSSIDIDDID</sequence>
<dbReference type="GO" id="GO:0005524">
    <property type="term" value="F:ATP binding"/>
    <property type="evidence" value="ECO:0007669"/>
    <property type="project" value="UniProtKB-UniRule"/>
</dbReference>
<dbReference type="InterPro" id="IPR000719">
    <property type="entry name" value="Prot_kinase_dom"/>
</dbReference>